<dbReference type="OrthoDB" id="1122011at2"/>
<evidence type="ECO:0000313" key="2">
    <source>
        <dbReference type="Proteomes" id="UP000248079"/>
    </source>
</evidence>
<sequence>MVYLLLKQPTKDINSWRESFDRFLEYRKIGGELSCKIYQTPRKKNELIVLSEWRSMDEVTEFLESQSFEMIKELEVNEPLTIKLLNKQGISNYIKQLH</sequence>
<accession>A0A2V4A2L8</accession>
<gene>
    <name evidence="1" type="ORF">DF185_05590</name>
</gene>
<protein>
    <recommendedName>
        <fullName evidence="3">ABM domain-containing protein</fullName>
    </recommendedName>
</protein>
<dbReference type="AlphaFoldDB" id="A0A2V4A2L8"/>
<comment type="caution">
    <text evidence="1">The sequence shown here is derived from an EMBL/GenBank/DDBJ whole genome shotgun (WGS) entry which is preliminary data.</text>
</comment>
<keyword evidence="2" id="KW-1185">Reference proteome</keyword>
<dbReference type="Proteomes" id="UP000248079">
    <property type="component" value="Unassembled WGS sequence"/>
</dbReference>
<reference evidence="1 2" key="1">
    <citation type="submission" date="2018-05" db="EMBL/GenBank/DDBJ databases">
        <title>Marinifilum breve JC075T sp. nov., a marine bacterium isolated from Yongle Blue Hole in the South China Sea.</title>
        <authorList>
            <person name="Fu T."/>
        </authorList>
    </citation>
    <scope>NUCLEOTIDE SEQUENCE [LARGE SCALE GENOMIC DNA]</scope>
    <source>
        <strain evidence="1 2">JC075</strain>
    </source>
</reference>
<evidence type="ECO:0000313" key="1">
    <source>
        <dbReference type="EMBL" id="PXY02117.1"/>
    </source>
</evidence>
<dbReference type="RefSeq" id="WP_110359751.1">
    <property type="nucleotide sequence ID" value="NZ_QFLI01000002.1"/>
</dbReference>
<dbReference type="EMBL" id="QFLI01000002">
    <property type="protein sequence ID" value="PXY02117.1"/>
    <property type="molecule type" value="Genomic_DNA"/>
</dbReference>
<name>A0A2V4A2L8_9BACT</name>
<evidence type="ECO:0008006" key="3">
    <source>
        <dbReference type="Google" id="ProtNLM"/>
    </source>
</evidence>
<proteinExistence type="predicted"/>
<organism evidence="1 2">
    <name type="scientific">Marinifilum breve</name>
    <dbReference type="NCBI Taxonomy" id="2184082"/>
    <lineage>
        <taxon>Bacteria</taxon>
        <taxon>Pseudomonadati</taxon>
        <taxon>Bacteroidota</taxon>
        <taxon>Bacteroidia</taxon>
        <taxon>Marinilabiliales</taxon>
        <taxon>Marinifilaceae</taxon>
    </lineage>
</organism>